<dbReference type="GO" id="GO:0005524">
    <property type="term" value="F:ATP binding"/>
    <property type="evidence" value="ECO:0007669"/>
    <property type="project" value="UniProtKB-UniRule"/>
</dbReference>
<keyword evidence="5 8" id="KW-0547">Nucleotide-binding</keyword>
<dbReference type="SMART" id="SM00382">
    <property type="entry name" value="AAA"/>
    <property type="match status" value="1"/>
</dbReference>
<dbReference type="Gene3D" id="3.40.50.300">
    <property type="entry name" value="P-loop containing nucleotide triphosphate hydrolases"/>
    <property type="match status" value="1"/>
</dbReference>
<feature type="compositionally biased region" description="Basic and acidic residues" evidence="9">
    <location>
        <begin position="340"/>
        <end position="354"/>
    </location>
</feature>
<dbReference type="GO" id="GO:0005634">
    <property type="term" value="C:nucleus"/>
    <property type="evidence" value="ECO:0007669"/>
    <property type="project" value="UniProtKB-SubCell"/>
</dbReference>
<dbReference type="InterPro" id="IPR003959">
    <property type="entry name" value="ATPase_AAA_core"/>
</dbReference>
<accession>A0A0J9SGS2</accession>
<keyword evidence="7 8" id="KW-0539">Nucleus</keyword>
<dbReference type="CDD" id="cd18140">
    <property type="entry name" value="HLD_clamp_RFC"/>
    <property type="match status" value="1"/>
</dbReference>
<dbReference type="Proteomes" id="UP000053562">
    <property type="component" value="Unassembled WGS sequence"/>
</dbReference>
<evidence type="ECO:0000256" key="7">
    <source>
        <dbReference type="ARBA" id="ARBA00023242"/>
    </source>
</evidence>
<protein>
    <recommendedName>
        <fullName evidence="3 8">Replication factor C subunit 1</fullName>
    </recommendedName>
</protein>
<dbReference type="Pfam" id="PF25361">
    <property type="entry name" value="AAA_lid_RFC1"/>
    <property type="match status" value="1"/>
</dbReference>
<dbReference type="Gene3D" id="1.10.8.60">
    <property type="match status" value="1"/>
</dbReference>
<comment type="subcellular location">
    <subcellularLocation>
        <location evidence="1 8">Nucleus</location>
    </subcellularLocation>
</comment>
<feature type="region of interest" description="Disordered" evidence="9">
    <location>
        <begin position="179"/>
        <end position="219"/>
    </location>
</feature>
<evidence type="ECO:0000256" key="6">
    <source>
        <dbReference type="ARBA" id="ARBA00022840"/>
    </source>
</evidence>
<evidence type="ECO:0000256" key="4">
    <source>
        <dbReference type="ARBA" id="ARBA00022705"/>
    </source>
</evidence>
<feature type="compositionally biased region" description="Acidic residues" evidence="9">
    <location>
        <begin position="900"/>
        <end position="909"/>
    </location>
</feature>
<dbReference type="FunFam" id="3.40.50.300:FF:001615">
    <property type="entry name" value="Replication factor C subunit 1"/>
    <property type="match status" value="1"/>
</dbReference>
<dbReference type="GO" id="GO:0003689">
    <property type="term" value="F:DNA clamp loader activity"/>
    <property type="evidence" value="ECO:0007669"/>
    <property type="project" value="UniProtKB-UniRule"/>
</dbReference>
<evidence type="ECO:0000256" key="3">
    <source>
        <dbReference type="ARBA" id="ARBA00020401"/>
    </source>
</evidence>
<evidence type="ECO:0000313" key="11">
    <source>
        <dbReference type="EMBL" id="KMZ82205.1"/>
    </source>
</evidence>
<dbReference type="Gene3D" id="1.20.272.10">
    <property type="match status" value="1"/>
</dbReference>
<feature type="compositionally biased region" description="Basic and acidic residues" evidence="9">
    <location>
        <begin position="910"/>
        <end position="930"/>
    </location>
</feature>
<feature type="compositionally biased region" description="Basic and acidic residues" evidence="9">
    <location>
        <begin position="145"/>
        <end position="167"/>
    </location>
</feature>
<dbReference type="GO" id="GO:0006260">
    <property type="term" value="P:DNA replication"/>
    <property type="evidence" value="ECO:0007669"/>
    <property type="project" value="UniProtKB-KW"/>
</dbReference>
<dbReference type="GO" id="GO:0006281">
    <property type="term" value="P:DNA repair"/>
    <property type="evidence" value="ECO:0007669"/>
    <property type="project" value="InterPro"/>
</dbReference>
<organism evidence="11 12">
    <name type="scientific">Plasmodium vivax India VII</name>
    <dbReference type="NCBI Taxonomy" id="1077284"/>
    <lineage>
        <taxon>Eukaryota</taxon>
        <taxon>Sar</taxon>
        <taxon>Alveolata</taxon>
        <taxon>Apicomplexa</taxon>
        <taxon>Aconoidasida</taxon>
        <taxon>Haemosporida</taxon>
        <taxon>Plasmodiidae</taxon>
        <taxon>Plasmodium</taxon>
        <taxon>Plasmodium (Plasmodium)</taxon>
    </lineage>
</organism>
<dbReference type="GO" id="GO:0003677">
    <property type="term" value="F:DNA binding"/>
    <property type="evidence" value="ECO:0007669"/>
    <property type="project" value="InterPro"/>
</dbReference>
<dbReference type="PANTHER" id="PTHR23389">
    <property type="entry name" value="CHROMOSOME TRANSMISSION FIDELITY FACTOR 18"/>
    <property type="match status" value="1"/>
</dbReference>
<dbReference type="SUPFAM" id="SSF52540">
    <property type="entry name" value="P-loop containing nucleoside triphosphate hydrolases"/>
    <property type="match status" value="1"/>
</dbReference>
<dbReference type="OrthoDB" id="446168at2759"/>
<dbReference type="PROSITE" id="PS50172">
    <property type="entry name" value="BRCT"/>
    <property type="match status" value="1"/>
</dbReference>
<feature type="region of interest" description="Disordered" evidence="9">
    <location>
        <begin position="1"/>
        <end position="167"/>
    </location>
</feature>
<dbReference type="PIRSF" id="PIRSF036578">
    <property type="entry name" value="RFC1"/>
    <property type="match status" value="1"/>
</dbReference>
<evidence type="ECO:0000256" key="2">
    <source>
        <dbReference type="ARBA" id="ARBA00006116"/>
    </source>
</evidence>
<dbReference type="AlphaFoldDB" id="A0A0J9SGS2"/>
<feature type="region of interest" description="Disordered" evidence="9">
    <location>
        <begin position="318"/>
        <end position="387"/>
    </location>
</feature>
<dbReference type="EMBL" id="KQ234203">
    <property type="protein sequence ID" value="KMZ82205.1"/>
    <property type="molecule type" value="Genomic_DNA"/>
</dbReference>
<dbReference type="CDD" id="cd00009">
    <property type="entry name" value="AAA"/>
    <property type="match status" value="1"/>
</dbReference>
<feature type="compositionally biased region" description="Basic residues" evidence="9">
    <location>
        <begin position="936"/>
        <end position="945"/>
    </location>
</feature>
<sequence length="945" mass="106430">MSFKGKKLFDDDSSDGGRKRKRLKKVSSSLFDDDDNDHNNSNTYGKDLFNRGGDSHASESKSVVEIKDDEDAEQQDAYHTTGSTSNRSLPKKSASKPMYQDITSYFKSSSKKTEDQAEEDAEADQIGGGHQGKGPARGNTSLFDVESKKFKKEAPHTGTGLKREREDDLTIMLDEHKYKKKNTSPGKGKTKEEPDYINSGGSTTKKKNLSSLATPGGSNNREDAANKFDYLPFHNLKFVLTGVFKNFSRDELQSKIKEHGGSVMSAVSSKTHYLIHGEYLEDGRMYNEGKKYQKAFELQKMSKSIIKILNEEQLLQMMPQEKDQTPKGGDAGDGEDDPDGFEKRQQSDSTKIRSESGNSGGMSGGNSYNRAVHSEQKNPPSGGAPTEQREVLNQLWVEKYRPKNLNELVGNNQNVLKLKNWLASWDDVCIKGLKKQVTKTFRGVYENVNARCALLSGSAGIGKTTTAKIVAESSGYSVIEFNASDERNKAAVEKISEMATGGYSIASIKSRKLTKTCIIMDEVDGMSSGDKGGSAAILKLIEKTKCPIICICNDRQNAKMRTLANKCYDLKFTTPNKNSVVKRLLEICKQEDIMMEPNALELLWESTNGDLRQMLNALQLLSKTYKRIQFLDLKKELNNSNKNIQSLANPFEITLKLLNFHESSKLKVREIMDLFFVDYELIPFFISENYTNVFNDNDKSASSINKWNAYSQISYDLALAERIKYNMKTTMDFSLLPHFSILSCVCPVMRIKMLKSFMSGRINFPSAFGKISTFNKNKRLLNEVCFNMSYKLNVCPKHMVTSGFLNYIYAQIISPLLSNNIPKAIQLMEEYNVTKEMITENIPCLRLPTQENLYDKLDSKIKASFTRLYNASHVIKNDPNMMRKGLKSTEKKSSFKLNEYESDEDMDELSESKEEKDDDVLVKTKVDKKPAAKGKATPRSKAKKR</sequence>
<keyword evidence="6 8" id="KW-0067">ATP-binding</keyword>
<evidence type="ECO:0000256" key="8">
    <source>
        <dbReference type="PIRNR" id="PIRNR036578"/>
    </source>
</evidence>
<evidence type="ECO:0000256" key="9">
    <source>
        <dbReference type="SAM" id="MobiDB-lite"/>
    </source>
</evidence>
<dbReference type="SUPFAM" id="SSF48019">
    <property type="entry name" value="post-AAA+ oligomerization domain-like"/>
    <property type="match status" value="1"/>
</dbReference>
<dbReference type="InterPro" id="IPR027417">
    <property type="entry name" value="P-loop_NTPase"/>
</dbReference>
<evidence type="ECO:0000313" key="12">
    <source>
        <dbReference type="Proteomes" id="UP000053562"/>
    </source>
</evidence>
<feature type="compositionally biased region" description="Polar residues" evidence="9">
    <location>
        <begin position="77"/>
        <end position="88"/>
    </location>
</feature>
<dbReference type="GO" id="GO:0016887">
    <property type="term" value="F:ATP hydrolysis activity"/>
    <property type="evidence" value="ECO:0007669"/>
    <property type="project" value="InterPro"/>
</dbReference>
<evidence type="ECO:0000256" key="1">
    <source>
        <dbReference type="ARBA" id="ARBA00004123"/>
    </source>
</evidence>
<dbReference type="InterPro" id="IPR036420">
    <property type="entry name" value="BRCT_dom_sf"/>
</dbReference>
<dbReference type="GO" id="GO:0005663">
    <property type="term" value="C:DNA replication factor C complex"/>
    <property type="evidence" value="ECO:0007669"/>
    <property type="project" value="InterPro"/>
</dbReference>
<dbReference type="Gene3D" id="3.40.50.10190">
    <property type="entry name" value="BRCT domain"/>
    <property type="match status" value="1"/>
</dbReference>
<dbReference type="FunFam" id="1.10.8.60:FF:000021">
    <property type="entry name" value="Replication factor C subunit 1"/>
    <property type="match status" value="1"/>
</dbReference>
<feature type="domain" description="BRCT" evidence="10">
    <location>
        <begin position="233"/>
        <end position="322"/>
    </location>
</feature>
<evidence type="ECO:0000256" key="5">
    <source>
        <dbReference type="ARBA" id="ARBA00022741"/>
    </source>
</evidence>
<feature type="compositionally biased region" description="Basic and acidic residues" evidence="9">
    <location>
        <begin position="53"/>
        <end position="66"/>
    </location>
</feature>
<reference evidence="11 12" key="1">
    <citation type="submission" date="2011-08" db="EMBL/GenBank/DDBJ databases">
        <title>The Genome Sequence of Plasmodium vivax India VII.</title>
        <authorList>
            <consortium name="The Broad Institute Genome Sequencing Platform"/>
            <consortium name="The Broad Institute Genome Sequencing Center for Infectious Disease"/>
            <person name="Neafsey D."/>
            <person name="Carlton J."/>
            <person name="Barnwell J."/>
            <person name="Collins W."/>
            <person name="Escalante A."/>
            <person name="Mullikin J."/>
            <person name="Saul A."/>
            <person name="Guigo R."/>
            <person name="Camara F."/>
            <person name="Young S.K."/>
            <person name="Zeng Q."/>
            <person name="Gargeya S."/>
            <person name="Fitzgerald M."/>
            <person name="Haas B."/>
            <person name="Abouelleil A."/>
            <person name="Alvarado L."/>
            <person name="Arachchi H.M."/>
            <person name="Berlin A."/>
            <person name="Brown A."/>
            <person name="Chapman S.B."/>
            <person name="Chen Z."/>
            <person name="Dunbar C."/>
            <person name="Freedman E."/>
            <person name="Gearin G."/>
            <person name="Gellesch M."/>
            <person name="Goldberg J."/>
            <person name="Griggs A."/>
            <person name="Gujja S."/>
            <person name="Heiman D."/>
            <person name="Howarth C."/>
            <person name="Larson L."/>
            <person name="Lui A."/>
            <person name="MacDonald P.J.P."/>
            <person name="Montmayeur A."/>
            <person name="Murphy C."/>
            <person name="Neiman D."/>
            <person name="Pearson M."/>
            <person name="Priest M."/>
            <person name="Roberts A."/>
            <person name="Saif S."/>
            <person name="Shea T."/>
            <person name="Shenoy N."/>
            <person name="Sisk P."/>
            <person name="Stolte C."/>
            <person name="Sykes S."/>
            <person name="Wortman J."/>
            <person name="Nusbaum C."/>
            <person name="Birren B."/>
        </authorList>
    </citation>
    <scope>NUCLEOTIDE SEQUENCE [LARGE SCALE GENOMIC DNA]</scope>
    <source>
        <strain evidence="11 12">India VII</strain>
    </source>
</reference>
<dbReference type="SUPFAM" id="SSF52113">
    <property type="entry name" value="BRCT domain"/>
    <property type="match status" value="1"/>
</dbReference>
<dbReference type="PANTHER" id="PTHR23389:SF6">
    <property type="entry name" value="REPLICATION FACTOR C SUBUNIT 1"/>
    <property type="match status" value="1"/>
</dbReference>
<proteinExistence type="inferred from homology"/>
<dbReference type="FunFam" id="1.20.272.10:FF:000021">
    <property type="entry name" value="Replication factor C subunit 1"/>
    <property type="match status" value="1"/>
</dbReference>
<dbReference type="InterPro" id="IPR013725">
    <property type="entry name" value="DNA_replication_fac_RFC1_C"/>
</dbReference>
<comment type="similarity">
    <text evidence="2 8">Belongs to the activator 1 large subunit family.</text>
</comment>
<dbReference type="InterPro" id="IPR003593">
    <property type="entry name" value="AAA+_ATPase"/>
</dbReference>
<dbReference type="Pfam" id="PF08519">
    <property type="entry name" value="RFC1"/>
    <property type="match status" value="1"/>
</dbReference>
<dbReference type="InterPro" id="IPR047854">
    <property type="entry name" value="RFC_lid"/>
</dbReference>
<dbReference type="InterPro" id="IPR001357">
    <property type="entry name" value="BRCT_dom"/>
</dbReference>
<dbReference type="Pfam" id="PF00004">
    <property type="entry name" value="AAA"/>
    <property type="match status" value="1"/>
</dbReference>
<name>A0A0J9SGS2_PLAVI</name>
<dbReference type="SMART" id="SM00292">
    <property type="entry name" value="BRCT"/>
    <property type="match status" value="1"/>
</dbReference>
<dbReference type="InterPro" id="IPR008921">
    <property type="entry name" value="DNA_pol3_clamp-load_cplx_C"/>
</dbReference>
<dbReference type="CDD" id="cd17748">
    <property type="entry name" value="BRCT_DNA_ligase_like"/>
    <property type="match status" value="1"/>
</dbReference>
<keyword evidence="4 8" id="KW-0235">DNA replication</keyword>
<feature type="region of interest" description="Disordered" evidence="9">
    <location>
        <begin position="880"/>
        <end position="945"/>
    </location>
</feature>
<gene>
    <name evidence="11" type="ORF">PVIIG_03459</name>
</gene>
<dbReference type="Pfam" id="PF00533">
    <property type="entry name" value="BRCT"/>
    <property type="match status" value="1"/>
</dbReference>
<feature type="compositionally biased region" description="Polar residues" evidence="9">
    <location>
        <begin position="199"/>
        <end position="219"/>
    </location>
</feature>
<evidence type="ECO:0000259" key="10">
    <source>
        <dbReference type="PROSITE" id="PS50172"/>
    </source>
</evidence>
<dbReference type="InterPro" id="IPR012178">
    <property type="entry name" value="RFC1"/>
</dbReference>